<protein>
    <submittedName>
        <fullName evidence="1">Uncharacterized protein</fullName>
    </submittedName>
</protein>
<proteinExistence type="predicted"/>
<gene>
    <name evidence="1" type="ORF">F0P93_08240</name>
</gene>
<name>A0A5N1JGM8_9BACT</name>
<comment type="caution">
    <text evidence="1">The sequence shown here is derived from an EMBL/GenBank/DDBJ whole genome shotgun (WGS) entry which is preliminary data.</text>
</comment>
<keyword evidence="2" id="KW-1185">Reference proteome</keyword>
<sequence>MSWQRSGRTGSFTENMNTMEPLKNSIADLETYQLENCHSENKRWALTLTSYEQEIEQLMTLLDDVLEQFNHQNLRQRAFDYQQNLKRLKVWFTRLHTDLICDRSSCVSDRSLPCGESRFGRYTAIPSQFTGLSDEFSKIKAGCYQFLSVVVQLNLM</sequence>
<accession>A0A5N1JGM8</accession>
<dbReference type="RefSeq" id="WP_150875915.1">
    <property type="nucleotide sequence ID" value="NZ_VTWS01000002.1"/>
</dbReference>
<dbReference type="EMBL" id="VTWS01000002">
    <property type="protein sequence ID" value="KAA9354588.1"/>
    <property type="molecule type" value="Genomic_DNA"/>
</dbReference>
<dbReference type="Proteomes" id="UP000326344">
    <property type="component" value="Unassembled WGS sequence"/>
</dbReference>
<evidence type="ECO:0000313" key="1">
    <source>
        <dbReference type="EMBL" id="KAA9354588.1"/>
    </source>
</evidence>
<organism evidence="1 2">
    <name type="scientific">Larkinella humicola</name>
    <dbReference type="NCBI Taxonomy" id="2607654"/>
    <lineage>
        <taxon>Bacteria</taxon>
        <taxon>Pseudomonadati</taxon>
        <taxon>Bacteroidota</taxon>
        <taxon>Cytophagia</taxon>
        <taxon>Cytophagales</taxon>
        <taxon>Spirosomataceae</taxon>
        <taxon>Larkinella</taxon>
    </lineage>
</organism>
<reference evidence="1 2" key="1">
    <citation type="submission" date="2019-09" db="EMBL/GenBank/DDBJ databases">
        <title>Genome Sequence of Larkinella sp MA1.</title>
        <authorList>
            <person name="Srinivasan S."/>
        </authorList>
    </citation>
    <scope>NUCLEOTIDE SEQUENCE [LARGE SCALE GENOMIC DNA]</scope>
    <source>
        <strain evidence="1 2">MA1</strain>
    </source>
</reference>
<dbReference type="AlphaFoldDB" id="A0A5N1JGM8"/>
<evidence type="ECO:0000313" key="2">
    <source>
        <dbReference type="Proteomes" id="UP000326344"/>
    </source>
</evidence>